<dbReference type="GO" id="GO:0006270">
    <property type="term" value="P:DNA replication initiation"/>
    <property type="evidence" value="ECO:0007669"/>
    <property type="project" value="UniProtKB-UniRule"/>
</dbReference>
<feature type="region of interest" description="Disordered" evidence="11">
    <location>
        <begin position="55"/>
        <end position="108"/>
    </location>
</feature>
<protein>
    <recommendedName>
        <fullName evidence="4 10">DNA replication regulator SLD2</fullName>
    </recommendedName>
</protein>
<dbReference type="EMBL" id="ML986586">
    <property type="protein sequence ID" value="KAF2268458.1"/>
    <property type="molecule type" value="Genomic_DNA"/>
</dbReference>
<dbReference type="AlphaFoldDB" id="A0A9P4KID7"/>
<keyword evidence="6" id="KW-0647">Proteasome</keyword>
<evidence type="ECO:0000256" key="6">
    <source>
        <dbReference type="ARBA" id="ARBA00022942"/>
    </source>
</evidence>
<dbReference type="GO" id="GO:0003688">
    <property type="term" value="F:DNA replication origin binding"/>
    <property type="evidence" value="ECO:0007669"/>
    <property type="project" value="TreeGrafter"/>
</dbReference>
<evidence type="ECO:0000256" key="2">
    <source>
        <dbReference type="ARBA" id="ARBA00007276"/>
    </source>
</evidence>
<proteinExistence type="inferred from homology"/>
<dbReference type="CDD" id="cd22289">
    <property type="entry name" value="RecQL4_SLD2_NTD"/>
    <property type="match status" value="1"/>
</dbReference>
<feature type="region of interest" description="Disordered" evidence="11">
    <location>
        <begin position="515"/>
        <end position="568"/>
    </location>
</feature>
<keyword evidence="14" id="KW-1185">Reference proteome</keyword>
<feature type="compositionally biased region" description="Acidic residues" evidence="11">
    <location>
        <begin position="386"/>
        <end position="398"/>
    </location>
</feature>
<feature type="compositionally biased region" description="Pro residues" evidence="11">
    <location>
        <begin position="520"/>
        <end position="532"/>
    </location>
</feature>
<dbReference type="InterPro" id="IPR040203">
    <property type="entry name" value="Sld2"/>
</dbReference>
<feature type="compositionally biased region" description="Polar residues" evidence="11">
    <location>
        <begin position="548"/>
        <end position="559"/>
    </location>
</feature>
<dbReference type="PANTHER" id="PTHR28124:SF1">
    <property type="entry name" value="DNA REPLICATION REGULATOR SLD2"/>
    <property type="match status" value="1"/>
</dbReference>
<feature type="compositionally biased region" description="Basic residues" evidence="11">
    <location>
        <begin position="337"/>
        <end position="351"/>
    </location>
</feature>
<feature type="compositionally biased region" description="Polar residues" evidence="11">
    <location>
        <begin position="208"/>
        <end position="217"/>
    </location>
</feature>
<comment type="caution">
    <text evidence="13">The sequence shown here is derived from an EMBL/GenBank/DDBJ whole genome shotgun (WGS) entry which is preliminary data.</text>
</comment>
<dbReference type="GO" id="GO:0008541">
    <property type="term" value="C:proteasome regulatory particle, lid subcomplex"/>
    <property type="evidence" value="ECO:0007669"/>
    <property type="project" value="UniProtKB-ARBA"/>
</dbReference>
<dbReference type="Pfam" id="PF11719">
    <property type="entry name" value="Drc1-Sld2"/>
    <property type="match status" value="1"/>
</dbReference>
<evidence type="ECO:0000256" key="9">
    <source>
        <dbReference type="ARBA" id="ARBA00025253"/>
    </source>
</evidence>
<dbReference type="PROSITE" id="PS50250">
    <property type="entry name" value="PCI"/>
    <property type="match status" value="1"/>
</dbReference>
<keyword evidence="5 10" id="KW-0235">DNA replication</keyword>
<evidence type="ECO:0000256" key="11">
    <source>
        <dbReference type="SAM" id="MobiDB-lite"/>
    </source>
</evidence>
<dbReference type="GO" id="GO:0031261">
    <property type="term" value="C:DNA replication preinitiation complex"/>
    <property type="evidence" value="ECO:0007669"/>
    <property type="project" value="TreeGrafter"/>
</dbReference>
<evidence type="ECO:0000259" key="12">
    <source>
        <dbReference type="PROSITE" id="PS50250"/>
    </source>
</evidence>
<comment type="similarity">
    <text evidence="3">Belongs to the proteasome subunit S14 family.</text>
</comment>
<organism evidence="13 14">
    <name type="scientific">Lojkania enalia</name>
    <dbReference type="NCBI Taxonomy" id="147567"/>
    <lineage>
        <taxon>Eukaryota</taxon>
        <taxon>Fungi</taxon>
        <taxon>Dikarya</taxon>
        <taxon>Ascomycota</taxon>
        <taxon>Pezizomycotina</taxon>
        <taxon>Dothideomycetes</taxon>
        <taxon>Pleosporomycetidae</taxon>
        <taxon>Pleosporales</taxon>
        <taxon>Pleosporales incertae sedis</taxon>
        <taxon>Lojkania</taxon>
    </lineage>
</organism>
<dbReference type="Gene3D" id="1.25.40.990">
    <property type="match status" value="1"/>
</dbReference>
<name>A0A9P4KID7_9PLEO</name>
<evidence type="ECO:0000256" key="4">
    <source>
        <dbReference type="ARBA" id="ARBA00018363"/>
    </source>
</evidence>
<evidence type="ECO:0000256" key="5">
    <source>
        <dbReference type="ARBA" id="ARBA00022705"/>
    </source>
</evidence>
<dbReference type="InterPro" id="IPR033464">
    <property type="entry name" value="CSN8_PSD8_EIF3K"/>
</dbReference>
<dbReference type="OrthoDB" id="8775810at2759"/>
<comment type="similarity">
    <text evidence="2 10">Belongs to the SLD2 family.</text>
</comment>
<evidence type="ECO:0000256" key="10">
    <source>
        <dbReference type="RuleBase" id="RU367067"/>
    </source>
</evidence>
<dbReference type="InterPro" id="IPR000717">
    <property type="entry name" value="PCI_dom"/>
</dbReference>
<feature type="compositionally biased region" description="Basic and acidic residues" evidence="11">
    <location>
        <begin position="416"/>
        <end position="432"/>
    </location>
</feature>
<dbReference type="Gene3D" id="1.10.10.1460">
    <property type="match status" value="1"/>
</dbReference>
<dbReference type="InterPro" id="IPR021110">
    <property type="entry name" value="DNA_rep_checkpnt_protein"/>
</dbReference>
<dbReference type="GO" id="GO:0000727">
    <property type="term" value="P:double-strand break repair via break-induced replication"/>
    <property type="evidence" value="ECO:0007669"/>
    <property type="project" value="TreeGrafter"/>
</dbReference>
<feature type="region of interest" description="Disordered" evidence="11">
    <location>
        <begin position="199"/>
        <end position="253"/>
    </location>
</feature>
<dbReference type="GO" id="GO:1902977">
    <property type="term" value="P:mitotic DNA replication preinitiation complex assembly"/>
    <property type="evidence" value="ECO:0007669"/>
    <property type="project" value="TreeGrafter"/>
</dbReference>
<comment type="subcellular location">
    <subcellularLocation>
        <location evidence="1 10">Nucleus</location>
    </subcellularLocation>
</comment>
<gene>
    <name evidence="13" type="ORF">CC78DRAFT_565359</name>
</gene>
<evidence type="ECO:0000256" key="8">
    <source>
        <dbReference type="ARBA" id="ARBA00023306"/>
    </source>
</evidence>
<evidence type="ECO:0000256" key="7">
    <source>
        <dbReference type="ARBA" id="ARBA00023242"/>
    </source>
</evidence>
<reference evidence="14" key="1">
    <citation type="journal article" date="2020" name="Stud. Mycol.">
        <title>101 Dothideomycetes genomes: A test case for predicting lifestyles and emergence of pathogens.</title>
        <authorList>
            <person name="Haridas S."/>
            <person name="Albert R."/>
            <person name="Binder M."/>
            <person name="Bloem J."/>
            <person name="LaButti K."/>
            <person name="Salamov A."/>
            <person name="Andreopoulos B."/>
            <person name="Baker S."/>
            <person name="Barry K."/>
            <person name="Bills G."/>
            <person name="Bluhm B."/>
            <person name="Cannon C."/>
            <person name="Castanera R."/>
            <person name="Culley D."/>
            <person name="Daum C."/>
            <person name="Ezra D."/>
            <person name="Gonzalez J."/>
            <person name="Henrissat B."/>
            <person name="Kuo A."/>
            <person name="Liang C."/>
            <person name="Lipzen A."/>
            <person name="Lutzoni F."/>
            <person name="Magnuson J."/>
            <person name="Mondo S."/>
            <person name="Nolan M."/>
            <person name="Ohm R."/>
            <person name="Pangilinan J."/>
            <person name="Park H.-J."/>
            <person name="Ramirez L."/>
            <person name="Alfaro M."/>
            <person name="Sun H."/>
            <person name="Tritt A."/>
            <person name="Yoshinaga Y."/>
            <person name="Zwiers L.-H."/>
            <person name="Turgeon B."/>
            <person name="Goodwin S."/>
            <person name="Spatafora J."/>
            <person name="Crous P."/>
            <person name="Grigoriev I."/>
        </authorList>
    </citation>
    <scope>NUCLEOTIDE SEQUENCE [LARGE SCALE GENOMIC DNA]</scope>
    <source>
        <strain evidence="14">CBS 304.66</strain>
    </source>
</reference>
<accession>A0A9P4KID7</accession>
<evidence type="ECO:0000313" key="14">
    <source>
        <dbReference type="Proteomes" id="UP000800093"/>
    </source>
</evidence>
<feature type="region of interest" description="Disordered" evidence="11">
    <location>
        <begin position="302"/>
        <end position="432"/>
    </location>
</feature>
<dbReference type="Pfam" id="PF10075">
    <property type="entry name" value="CSN8_PSD8_EIF3K"/>
    <property type="match status" value="1"/>
</dbReference>
<dbReference type="FunFam" id="1.25.40.990:FF:000001">
    <property type="entry name" value="26S proteasome non-ATPase regulatory subunit"/>
    <property type="match status" value="1"/>
</dbReference>
<keyword evidence="8 10" id="KW-0131">Cell cycle</keyword>
<dbReference type="PANTHER" id="PTHR28124">
    <property type="entry name" value="DNA REPLICATION REGULATOR SLD2"/>
    <property type="match status" value="1"/>
</dbReference>
<evidence type="ECO:0000256" key="3">
    <source>
        <dbReference type="ARBA" id="ARBA00009627"/>
    </source>
</evidence>
<keyword evidence="7 10" id="KW-0539">Nucleus</keyword>
<evidence type="ECO:0000313" key="13">
    <source>
        <dbReference type="EMBL" id="KAF2268458.1"/>
    </source>
</evidence>
<feature type="domain" description="PCI" evidence="12">
    <location>
        <begin position="638"/>
        <end position="817"/>
    </location>
</feature>
<feature type="compositionally biased region" description="Low complexity" evidence="11">
    <location>
        <begin position="533"/>
        <end position="547"/>
    </location>
</feature>
<dbReference type="Proteomes" id="UP000800093">
    <property type="component" value="Unassembled WGS sequence"/>
</dbReference>
<evidence type="ECO:0000256" key="1">
    <source>
        <dbReference type="ARBA" id="ARBA00004123"/>
    </source>
</evidence>
<sequence>MDSSALEQRSVTLRHELKLWENQFALQHDGRKAGRDDIKADSAISQKYKEYNKIRDILSGRPVPQTPSRRAAGWKASQGVGRNPRARPSQPTSTPLKRKREGGNDSTDAATVFLSPQGPTMIGPTPQRDGIVLGLFDLLPAETPSKRRAVLADVAPNVVQTPVKNPGRVESEGFYEAVARSEKTPLSSGKRFLLDRFVTPKKRKTDEQNTPTSSLKGFSTPAFLRRNNVPDVIDEDDEATPRPAPFKRRSFGRSLSSMIQSMKKEQEERWDEEAEILRELEMEAEGIAPHRKAKMPDVLVEDSQFAMPLGPDGAVELEDEQDKDTEGVQNDENKGTILKKRQPKRQTRRVILRPSFIKPKPLPATRISDDSEQDDVITETQQMPDGSDDELSRDDDASEYASDGSHTPKKRKIRPKKTESKLNSQPEDKVHKDELVKTAARKIKATAHANYRKLKIKSKGSGGKGYASPGFGFLHRQKLDFLEVCTDRLLSAYAMIYAMFTIVVPGWMTKPIEAPSRKSPIPPLPPHPPPAPHTTTTTSRDSTASNTPRATKTTSIPSRTRTEMAESELGSLLRQLHQTLQSRKYQQSTQLLSKAKVALLHLNALIPSETIPKRLLQLARETLELGAVISIRLKDPVSFTRYFQQLQPFYSLPENVLPKEGGNSSKITGLYLLLLLSDGDYAGFHTLLETLEVAAAQTGRGLEEDVFIQYPIRLEQALMEGSYDRVWGETKSERVPSEEFGMFSEVLIGTIRKEIASCSEKAYPSIPIADAKSLLFLDSEGSVVHFANESGWIVKDGRIYFPQQEDEYQSKDILVASGSVIENTLGYARELETIVSKWGSITKAKIVAVRYSDGPMSEFGWLAGFKVMKYAQGSPMGLVLTLPHHILIKATILSTAGSLFYAADVHSIDSVISYY</sequence>
<comment type="function">
    <text evidence="9 10">Has a role in the initiation of DNA replication. Required at S-phase checkpoint.</text>
</comment>
<dbReference type="GO" id="GO:0003697">
    <property type="term" value="F:single-stranded DNA binding"/>
    <property type="evidence" value="ECO:0007669"/>
    <property type="project" value="TreeGrafter"/>
</dbReference>